<accession>A0A2P2QBW8</accession>
<dbReference type="AlphaFoldDB" id="A0A2P2QBW8"/>
<organism evidence="1">
    <name type="scientific">Rhizophora mucronata</name>
    <name type="common">Asiatic mangrove</name>
    <dbReference type="NCBI Taxonomy" id="61149"/>
    <lineage>
        <taxon>Eukaryota</taxon>
        <taxon>Viridiplantae</taxon>
        <taxon>Streptophyta</taxon>
        <taxon>Embryophyta</taxon>
        <taxon>Tracheophyta</taxon>
        <taxon>Spermatophyta</taxon>
        <taxon>Magnoliopsida</taxon>
        <taxon>eudicotyledons</taxon>
        <taxon>Gunneridae</taxon>
        <taxon>Pentapetalae</taxon>
        <taxon>rosids</taxon>
        <taxon>fabids</taxon>
        <taxon>Malpighiales</taxon>
        <taxon>Rhizophoraceae</taxon>
        <taxon>Rhizophora</taxon>
    </lineage>
</organism>
<evidence type="ECO:0000313" key="1">
    <source>
        <dbReference type="EMBL" id="MBX64407.1"/>
    </source>
</evidence>
<protein>
    <submittedName>
        <fullName evidence="1">Uncharacterized protein</fullName>
    </submittedName>
</protein>
<sequence>MNISSLHSLHSTQQRFGLLLHIFLPTAVRD</sequence>
<dbReference type="EMBL" id="GGEC01083923">
    <property type="protein sequence ID" value="MBX64407.1"/>
    <property type="molecule type" value="Transcribed_RNA"/>
</dbReference>
<proteinExistence type="predicted"/>
<reference evidence="1" key="1">
    <citation type="submission" date="2018-02" db="EMBL/GenBank/DDBJ databases">
        <title>Rhizophora mucronata_Transcriptome.</title>
        <authorList>
            <person name="Meera S.P."/>
            <person name="Sreeshan A."/>
            <person name="Augustine A."/>
        </authorList>
    </citation>
    <scope>NUCLEOTIDE SEQUENCE</scope>
    <source>
        <tissue evidence="1">Leaf</tissue>
    </source>
</reference>
<name>A0A2P2QBW8_RHIMU</name>